<dbReference type="AlphaFoldDB" id="A0A3A2Z7T5"/>
<keyword evidence="5 9" id="KW-0805">Transcription regulation</keyword>
<keyword evidence="4 9" id="KW-0156">Chromatin regulator</keyword>
<keyword evidence="7 9" id="KW-0804">Transcription</keyword>
<dbReference type="GO" id="GO:0006281">
    <property type="term" value="P:DNA repair"/>
    <property type="evidence" value="ECO:0007669"/>
    <property type="project" value="UniProtKB-UniRule"/>
</dbReference>
<comment type="function">
    <text evidence="9">Component of the NuA4 histone acetyltransferase complex which is involved in transcriptional activation of selected genes principally by acetylation of nucleosomal histone H4 and H2A. The NuA4 complex is also involved in DNA repair.</text>
</comment>
<dbReference type="GO" id="GO:0005634">
    <property type="term" value="C:nucleus"/>
    <property type="evidence" value="ECO:0007669"/>
    <property type="project" value="UniProtKB-SubCell"/>
</dbReference>
<protein>
    <recommendedName>
        <fullName evidence="3 9">Chromatin modification-related protein EAF6</fullName>
    </recommendedName>
</protein>
<feature type="compositionally biased region" description="Low complexity" evidence="10">
    <location>
        <begin position="36"/>
        <end position="49"/>
    </location>
</feature>
<dbReference type="Proteomes" id="UP000266188">
    <property type="component" value="Unassembled WGS sequence"/>
</dbReference>
<evidence type="ECO:0000256" key="10">
    <source>
        <dbReference type="SAM" id="MobiDB-lite"/>
    </source>
</evidence>
<evidence type="ECO:0000256" key="5">
    <source>
        <dbReference type="ARBA" id="ARBA00023015"/>
    </source>
</evidence>
<keyword evidence="12" id="KW-1185">Reference proteome</keyword>
<dbReference type="InterPro" id="IPR015418">
    <property type="entry name" value="Eaf6"/>
</dbReference>
<evidence type="ECO:0000256" key="2">
    <source>
        <dbReference type="ARBA" id="ARBA00010916"/>
    </source>
</evidence>
<name>A0A3A2Z7T5_9EURO</name>
<evidence type="ECO:0000256" key="1">
    <source>
        <dbReference type="ARBA" id="ARBA00004123"/>
    </source>
</evidence>
<keyword evidence="6" id="KW-0175">Coiled coil</keyword>
<feature type="compositionally biased region" description="Gly residues" evidence="10">
    <location>
        <begin position="114"/>
        <end position="124"/>
    </location>
</feature>
<dbReference type="GO" id="GO:0006325">
    <property type="term" value="P:chromatin organization"/>
    <property type="evidence" value="ECO:0007669"/>
    <property type="project" value="UniProtKB-KW"/>
</dbReference>
<feature type="region of interest" description="Disordered" evidence="10">
    <location>
        <begin position="36"/>
        <end position="167"/>
    </location>
</feature>
<dbReference type="Pfam" id="PF09340">
    <property type="entry name" value="NuA4"/>
    <property type="match status" value="1"/>
</dbReference>
<dbReference type="EMBL" id="MVGC01001078">
    <property type="protein sequence ID" value="RJE17367.1"/>
    <property type="molecule type" value="Genomic_DNA"/>
</dbReference>
<evidence type="ECO:0000256" key="3">
    <source>
        <dbReference type="ARBA" id="ARBA00018504"/>
    </source>
</evidence>
<evidence type="ECO:0000256" key="6">
    <source>
        <dbReference type="ARBA" id="ARBA00023054"/>
    </source>
</evidence>
<evidence type="ECO:0000256" key="7">
    <source>
        <dbReference type="ARBA" id="ARBA00023163"/>
    </source>
</evidence>
<keyword evidence="9" id="KW-0234">DNA repair</keyword>
<accession>A0A3A2Z7T5</accession>
<reference evidence="12" key="1">
    <citation type="submission" date="2017-02" db="EMBL/GenBank/DDBJ databases">
        <authorList>
            <person name="Tafer H."/>
            <person name="Lopandic K."/>
        </authorList>
    </citation>
    <scope>NUCLEOTIDE SEQUENCE [LARGE SCALE GENOMIC DNA]</scope>
    <source>
        <strain evidence="12">CBS 366.77</strain>
    </source>
</reference>
<feature type="non-terminal residue" evidence="11">
    <location>
        <position position="1"/>
    </location>
</feature>
<comment type="caution">
    <text evidence="11">The sequence shown here is derived from an EMBL/GenBank/DDBJ whole genome shotgun (WGS) entry which is preliminary data.</text>
</comment>
<evidence type="ECO:0000313" key="11">
    <source>
        <dbReference type="EMBL" id="RJE17367.1"/>
    </source>
</evidence>
<dbReference type="GO" id="GO:0035267">
    <property type="term" value="C:NuA4 histone acetyltransferase complex"/>
    <property type="evidence" value="ECO:0007669"/>
    <property type="project" value="UniProtKB-UniRule"/>
</dbReference>
<feature type="compositionally biased region" description="Low complexity" evidence="10">
    <location>
        <begin position="80"/>
        <end position="99"/>
    </location>
</feature>
<evidence type="ECO:0000313" key="12">
    <source>
        <dbReference type="Proteomes" id="UP000266188"/>
    </source>
</evidence>
<keyword evidence="9" id="KW-0227">DNA damage</keyword>
<gene>
    <name evidence="11" type="ORF">PHISCL_10296</name>
</gene>
<dbReference type="PANTHER" id="PTHR13476">
    <property type="entry name" value="CHROMATIN MODIFICATION-RELATED PROTEIN MEAF6"/>
    <property type="match status" value="1"/>
</dbReference>
<evidence type="ECO:0000256" key="9">
    <source>
        <dbReference type="RuleBase" id="RU368022"/>
    </source>
</evidence>
<dbReference type="STRING" id="2070753.A0A3A2Z7T5"/>
<keyword evidence="8 9" id="KW-0539">Nucleus</keyword>
<dbReference type="GO" id="GO:0016740">
    <property type="term" value="F:transferase activity"/>
    <property type="evidence" value="ECO:0007669"/>
    <property type="project" value="UniProtKB-KW"/>
</dbReference>
<comment type="similarity">
    <text evidence="2 9">Belongs to the EAF6 family.</text>
</comment>
<organism evidence="11 12">
    <name type="scientific">Aspergillus sclerotialis</name>
    <dbReference type="NCBI Taxonomy" id="2070753"/>
    <lineage>
        <taxon>Eukaryota</taxon>
        <taxon>Fungi</taxon>
        <taxon>Dikarya</taxon>
        <taxon>Ascomycota</taxon>
        <taxon>Pezizomycotina</taxon>
        <taxon>Eurotiomycetes</taxon>
        <taxon>Eurotiomycetidae</taxon>
        <taxon>Eurotiales</taxon>
        <taxon>Aspergillaceae</taxon>
        <taxon>Aspergillus</taxon>
        <taxon>Aspergillus subgen. Polypaecilum</taxon>
    </lineage>
</organism>
<proteinExistence type="inferred from homology"/>
<sequence length="167" mass="17121">AQLEDQIYRFEQSYLEETTAGNIVKGFDNYIKGSSSTTGFSAGGLSSLGIAGGPGTRRKAAVADSERVFSRSSISYLRDSPTPTSTQTTPSHAPTPSSTHNGASGRPNGDNSAAGGGSGAGSTKGGNSSKNKKKAASAAAAGRNGTGDEDDEEKQPVKRLKITYSRE</sequence>
<keyword evidence="11" id="KW-0808">Transferase</keyword>
<evidence type="ECO:0000256" key="4">
    <source>
        <dbReference type="ARBA" id="ARBA00022853"/>
    </source>
</evidence>
<comment type="subunit">
    <text evidence="9">Component of the NuA4 histone acetyltransferase complex.</text>
</comment>
<comment type="subcellular location">
    <subcellularLocation>
        <location evidence="1 9">Nucleus</location>
    </subcellularLocation>
</comment>
<evidence type="ECO:0000256" key="8">
    <source>
        <dbReference type="ARBA" id="ARBA00023242"/>
    </source>
</evidence>
<dbReference type="OrthoDB" id="440324at2759"/>